<dbReference type="Pfam" id="PF12680">
    <property type="entry name" value="SnoaL_2"/>
    <property type="match status" value="1"/>
</dbReference>
<dbReference type="EMBL" id="LJGV01000022">
    <property type="protein sequence ID" value="OEU99880.1"/>
    <property type="molecule type" value="Genomic_DNA"/>
</dbReference>
<protein>
    <recommendedName>
        <fullName evidence="1">SnoaL-like domain-containing protein</fullName>
    </recommendedName>
</protein>
<sequence>MGPFGTTEPRRFIADFVTGFHAALVGGDGGDCGDEEAAAIVDRFHTPDVEQIADGHRMDRAKLVAHTRPTRKRRPKLEMTVHEALTAGDRLAARYTMQVRDGKREFAIEVCFFGRFAPDGRLRRARMLTRHVPEGTRRLPDAPEAAA</sequence>
<evidence type="ECO:0000259" key="1">
    <source>
        <dbReference type="Pfam" id="PF12680"/>
    </source>
</evidence>
<dbReference type="RefSeq" id="WP_069992582.1">
    <property type="nucleotide sequence ID" value="NZ_LJGV01000022.1"/>
</dbReference>
<dbReference type="Proteomes" id="UP000175829">
    <property type="component" value="Unassembled WGS sequence"/>
</dbReference>
<evidence type="ECO:0000313" key="3">
    <source>
        <dbReference type="Proteomes" id="UP000175829"/>
    </source>
</evidence>
<reference evidence="2 3" key="1">
    <citation type="journal article" date="2016" name="Front. Microbiol.">
        <title>Comparative Genomics Analysis of Streptomyces Species Reveals Their Adaptation to the Marine Environment and Their Diversity at the Genomic Level.</title>
        <authorList>
            <person name="Tian X."/>
            <person name="Zhang Z."/>
            <person name="Yang T."/>
            <person name="Chen M."/>
            <person name="Li J."/>
            <person name="Chen F."/>
            <person name="Yang J."/>
            <person name="Li W."/>
            <person name="Zhang B."/>
            <person name="Zhang Z."/>
            <person name="Wu J."/>
            <person name="Zhang C."/>
            <person name="Long L."/>
            <person name="Xiao J."/>
        </authorList>
    </citation>
    <scope>NUCLEOTIDE SEQUENCE [LARGE SCALE GENOMIC DNA]</scope>
    <source>
        <strain evidence="2 3">SCSIO M10379</strain>
    </source>
</reference>
<comment type="caution">
    <text evidence="2">The sequence shown here is derived from an EMBL/GenBank/DDBJ whole genome shotgun (WGS) entry which is preliminary data.</text>
</comment>
<proteinExistence type="predicted"/>
<dbReference type="InterPro" id="IPR037401">
    <property type="entry name" value="SnoaL-like"/>
</dbReference>
<gene>
    <name evidence="2" type="ORF">AN217_21045</name>
</gene>
<dbReference type="Gene3D" id="3.10.450.50">
    <property type="match status" value="1"/>
</dbReference>
<evidence type="ECO:0000313" key="2">
    <source>
        <dbReference type="EMBL" id="OEU99880.1"/>
    </source>
</evidence>
<accession>A0A1E7K7J0</accession>
<dbReference type="PATRIC" id="fig|943816.4.peg.3745"/>
<dbReference type="InterPro" id="IPR032710">
    <property type="entry name" value="NTF2-like_dom_sf"/>
</dbReference>
<dbReference type="AlphaFoldDB" id="A0A1E7K7J0"/>
<organism evidence="2 3">
    <name type="scientific">Streptomyces qinglanensis</name>
    <dbReference type="NCBI Taxonomy" id="943816"/>
    <lineage>
        <taxon>Bacteria</taxon>
        <taxon>Bacillati</taxon>
        <taxon>Actinomycetota</taxon>
        <taxon>Actinomycetes</taxon>
        <taxon>Kitasatosporales</taxon>
        <taxon>Streptomycetaceae</taxon>
        <taxon>Streptomyces</taxon>
    </lineage>
</organism>
<dbReference type="SUPFAM" id="SSF54427">
    <property type="entry name" value="NTF2-like"/>
    <property type="match status" value="1"/>
</dbReference>
<name>A0A1E7K7J0_9ACTN</name>
<feature type="domain" description="SnoaL-like" evidence="1">
    <location>
        <begin position="39"/>
        <end position="124"/>
    </location>
</feature>